<keyword evidence="1" id="KW-0812">Transmembrane</keyword>
<dbReference type="EMBL" id="LATX01001314">
    <property type="protein sequence ID" value="KTB42620.1"/>
    <property type="molecule type" value="Genomic_DNA"/>
</dbReference>
<evidence type="ECO:0000256" key="1">
    <source>
        <dbReference type="SAM" id="Phobius"/>
    </source>
</evidence>
<feature type="transmembrane region" description="Helical" evidence="1">
    <location>
        <begin position="43"/>
        <end position="62"/>
    </location>
</feature>
<reference evidence="2 3" key="1">
    <citation type="submission" date="2015-12" db="EMBL/GenBank/DDBJ databases">
        <title>Draft genome sequence of Moniliophthora roreri, the causal agent of frosty pod rot of cacao.</title>
        <authorList>
            <person name="Aime M.C."/>
            <person name="Diaz-Valderrama J.R."/>
            <person name="Kijpornyongpan T."/>
            <person name="Phillips-Mora W."/>
        </authorList>
    </citation>
    <scope>NUCLEOTIDE SEQUENCE [LARGE SCALE GENOMIC DNA]</scope>
    <source>
        <strain evidence="2 3">MCA 2952</strain>
    </source>
</reference>
<proteinExistence type="predicted"/>
<evidence type="ECO:0000313" key="3">
    <source>
        <dbReference type="Proteomes" id="UP000054988"/>
    </source>
</evidence>
<gene>
    <name evidence="2" type="ORF">WG66_4826</name>
</gene>
<dbReference type="AlphaFoldDB" id="A0A0W0G213"/>
<dbReference type="Proteomes" id="UP000054988">
    <property type="component" value="Unassembled WGS sequence"/>
</dbReference>
<protein>
    <submittedName>
        <fullName evidence="2">Uncharacterized protein</fullName>
    </submittedName>
</protein>
<comment type="caution">
    <text evidence="2">The sequence shown here is derived from an EMBL/GenBank/DDBJ whole genome shotgun (WGS) entry which is preliminary data.</text>
</comment>
<evidence type="ECO:0000313" key="2">
    <source>
        <dbReference type="EMBL" id="KTB42620.1"/>
    </source>
</evidence>
<accession>A0A0W0G213</accession>
<sequence length="170" mass="19455">MLKQIINALVPLVILALSLAQLFILISLNAGYRFSITLLQTPIELLVGLLLLLITLACTAILRPSPMLAILTFDFQLVYYSQQMNASNYFLHANLGQTATSFHVSLLAGAYWLRPVLPLRSSLQWFHIIHHRNNLLFLKEFVGVLKRYLEDLLDPLHRLCGRTVEFFYET</sequence>
<keyword evidence="1" id="KW-0472">Membrane</keyword>
<keyword evidence="1" id="KW-1133">Transmembrane helix</keyword>
<organism evidence="2 3">
    <name type="scientific">Moniliophthora roreri</name>
    <name type="common">Frosty pod rot fungus</name>
    <name type="synonym">Monilia roreri</name>
    <dbReference type="NCBI Taxonomy" id="221103"/>
    <lineage>
        <taxon>Eukaryota</taxon>
        <taxon>Fungi</taxon>
        <taxon>Dikarya</taxon>
        <taxon>Basidiomycota</taxon>
        <taxon>Agaricomycotina</taxon>
        <taxon>Agaricomycetes</taxon>
        <taxon>Agaricomycetidae</taxon>
        <taxon>Agaricales</taxon>
        <taxon>Marasmiineae</taxon>
        <taxon>Marasmiaceae</taxon>
        <taxon>Moniliophthora</taxon>
    </lineage>
</organism>
<name>A0A0W0G213_MONRR</name>
<feature type="transmembrane region" description="Helical" evidence="1">
    <location>
        <begin position="6"/>
        <end position="31"/>
    </location>
</feature>